<dbReference type="PANTHER" id="PTHR47570:SF1">
    <property type="entry name" value="ZINC ION BINDING PROTEIN"/>
    <property type="match status" value="1"/>
</dbReference>
<dbReference type="PANTHER" id="PTHR47570">
    <property type="entry name" value="ZINC ION BINDING PROTEIN"/>
    <property type="match status" value="1"/>
</dbReference>
<dbReference type="Proteomes" id="UP001497392">
    <property type="component" value="Unassembled WGS sequence"/>
</dbReference>
<dbReference type="InterPro" id="IPR046824">
    <property type="entry name" value="Mss51-like_C"/>
</dbReference>
<sequence length="325" mass="35920">MAAQMSRSEQVFSTPFPWTPAYADAEAVEKLVEDHGGRTTPIWQAECPQCAEEGSDDLWRAALEPWPNQEDSCTALWQATELWGLPEEMVPSLSQPAHADAAKLTGWEDYYRLRKLSLRSPVGAVMSTVLTLYDAIMSSAGAQAQRFSLSEGSTVQVHMLGVHKEALQWPLLMELCWLLPALNLHIVMVSPSLPAALRRHGHWVSPSGCWSLHITLCQGLYHDVAARLCRDFGQPQLVFCPNAGLAAYSSWIPTVKLLLESKEPACFFTDYCEEAAERAADMCRALCSSGRKVEVALNLWRSPLRDMRAGTALPSCSNAFVISVL</sequence>
<accession>A0ABP1GC67</accession>
<dbReference type="Pfam" id="PF20179">
    <property type="entry name" value="MSS51_C"/>
    <property type="match status" value="1"/>
</dbReference>
<evidence type="ECO:0000313" key="3">
    <source>
        <dbReference type="Proteomes" id="UP001497392"/>
    </source>
</evidence>
<keyword evidence="3" id="KW-1185">Reference proteome</keyword>
<comment type="caution">
    <text evidence="2">The sequence shown here is derived from an EMBL/GenBank/DDBJ whole genome shotgun (WGS) entry which is preliminary data.</text>
</comment>
<reference evidence="2 3" key="1">
    <citation type="submission" date="2024-06" db="EMBL/GenBank/DDBJ databases">
        <authorList>
            <person name="Kraege A."/>
            <person name="Thomma B."/>
        </authorList>
    </citation>
    <scope>NUCLEOTIDE SEQUENCE [LARGE SCALE GENOMIC DNA]</scope>
</reference>
<feature type="domain" description="Mitochondrial splicing suppressor 51-like C-terminal" evidence="1">
    <location>
        <begin position="130"/>
        <end position="306"/>
    </location>
</feature>
<protein>
    <submittedName>
        <fullName evidence="2">G11377 protein</fullName>
    </submittedName>
</protein>
<evidence type="ECO:0000313" key="2">
    <source>
        <dbReference type="EMBL" id="CAL5228273.1"/>
    </source>
</evidence>
<evidence type="ECO:0000259" key="1">
    <source>
        <dbReference type="Pfam" id="PF20179"/>
    </source>
</evidence>
<name>A0ABP1GC67_9CHLO</name>
<organism evidence="2 3">
    <name type="scientific">Coccomyxa viridis</name>
    <dbReference type="NCBI Taxonomy" id="1274662"/>
    <lineage>
        <taxon>Eukaryota</taxon>
        <taxon>Viridiplantae</taxon>
        <taxon>Chlorophyta</taxon>
        <taxon>core chlorophytes</taxon>
        <taxon>Trebouxiophyceae</taxon>
        <taxon>Trebouxiophyceae incertae sedis</taxon>
        <taxon>Coccomyxaceae</taxon>
        <taxon>Coccomyxa</taxon>
    </lineage>
</organism>
<gene>
    <name evidence="2" type="primary">g11377</name>
    <name evidence="2" type="ORF">VP750_LOCUS10179</name>
</gene>
<dbReference type="EMBL" id="CAXHTA020000018">
    <property type="protein sequence ID" value="CAL5228273.1"/>
    <property type="molecule type" value="Genomic_DNA"/>
</dbReference>
<proteinExistence type="predicted"/>